<comment type="caution">
    <text evidence="2">The sequence shown here is derived from an EMBL/GenBank/DDBJ whole genome shotgun (WGS) entry which is preliminary data.</text>
</comment>
<evidence type="ECO:0000313" key="2">
    <source>
        <dbReference type="EMBL" id="GFD53865.1"/>
    </source>
</evidence>
<organism evidence="2">
    <name type="scientific">Tanacetum cinerariifolium</name>
    <name type="common">Dalmatian daisy</name>
    <name type="synonym">Chrysanthemum cinerariifolium</name>
    <dbReference type="NCBI Taxonomy" id="118510"/>
    <lineage>
        <taxon>Eukaryota</taxon>
        <taxon>Viridiplantae</taxon>
        <taxon>Streptophyta</taxon>
        <taxon>Embryophyta</taxon>
        <taxon>Tracheophyta</taxon>
        <taxon>Spermatophyta</taxon>
        <taxon>Magnoliopsida</taxon>
        <taxon>eudicotyledons</taxon>
        <taxon>Gunneridae</taxon>
        <taxon>Pentapetalae</taxon>
        <taxon>asterids</taxon>
        <taxon>campanulids</taxon>
        <taxon>Asterales</taxon>
        <taxon>Asteraceae</taxon>
        <taxon>Asteroideae</taxon>
        <taxon>Anthemideae</taxon>
        <taxon>Anthemidinae</taxon>
        <taxon>Tanacetum</taxon>
    </lineage>
</organism>
<reference evidence="2" key="1">
    <citation type="journal article" date="2019" name="Sci. Rep.">
        <title>Draft genome of Tanacetum cinerariifolium, the natural source of mosquito coil.</title>
        <authorList>
            <person name="Yamashiro T."/>
            <person name="Shiraishi A."/>
            <person name="Satake H."/>
            <person name="Nakayama K."/>
        </authorList>
    </citation>
    <scope>NUCLEOTIDE SEQUENCE</scope>
</reference>
<dbReference type="EMBL" id="BKCJ011799446">
    <property type="protein sequence ID" value="GFD53865.1"/>
    <property type="molecule type" value="Genomic_DNA"/>
</dbReference>
<sequence length="101" mass="11098">MAKRPLPQEPTLSAQPPHPRSRALSQSSKLSSSAATVSQSQSHVHSPGHESSAESHIFMPKQFPLPPNRPGRTLTTFSDPTDHTDQLRQYDLASMMPRSIS</sequence>
<feature type="region of interest" description="Disordered" evidence="1">
    <location>
        <begin position="1"/>
        <end position="87"/>
    </location>
</feature>
<feature type="non-terminal residue" evidence="2">
    <location>
        <position position="101"/>
    </location>
</feature>
<proteinExistence type="predicted"/>
<accession>A0A699X261</accession>
<dbReference type="AlphaFoldDB" id="A0A699X261"/>
<name>A0A699X261_TANCI</name>
<protein>
    <submittedName>
        <fullName evidence="2">Uncharacterized protein</fullName>
    </submittedName>
</protein>
<feature type="compositionally biased region" description="Low complexity" evidence="1">
    <location>
        <begin position="22"/>
        <end position="42"/>
    </location>
</feature>
<gene>
    <name evidence="2" type="ORF">Tci_925834</name>
</gene>
<evidence type="ECO:0000256" key="1">
    <source>
        <dbReference type="SAM" id="MobiDB-lite"/>
    </source>
</evidence>